<protein>
    <submittedName>
        <fullName evidence="1">Uncharacterized protein</fullName>
    </submittedName>
</protein>
<evidence type="ECO:0000313" key="2">
    <source>
        <dbReference type="Proteomes" id="UP000287853"/>
    </source>
</evidence>
<gene>
    <name evidence="1" type="ORF">H206_02569</name>
</gene>
<reference evidence="1 2" key="1">
    <citation type="submission" date="2017-01" db="EMBL/GenBank/DDBJ databases">
        <title>The cable genome- insights into the physiology and evolution of filamentous bacteria capable of sulfide oxidation via long distance electron transfer.</title>
        <authorList>
            <person name="Schreiber L."/>
            <person name="Bjerg J.T."/>
            <person name="Boggild A."/>
            <person name="Van De Vossenberg J."/>
            <person name="Meysman F."/>
            <person name="Nielsen L.P."/>
            <person name="Schramm A."/>
            <person name="Kjeldsen K.U."/>
        </authorList>
    </citation>
    <scope>NUCLEOTIDE SEQUENCE [LARGE SCALE GENOMIC DNA]</scope>
    <source>
        <strain evidence="1">MCF</strain>
    </source>
</reference>
<dbReference type="AlphaFoldDB" id="A0A444ISW7"/>
<name>A0A444ISW7_9BACT</name>
<proteinExistence type="predicted"/>
<dbReference type="Proteomes" id="UP000287853">
    <property type="component" value="Unassembled WGS sequence"/>
</dbReference>
<dbReference type="EMBL" id="MTKO01000112">
    <property type="protein sequence ID" value="RWX43715.1"/>
    <property type="molecule type" value="Genomic_DNA"/>
</dbReference>
<keyword evidence="2" id="KW-1185">Reference proteome</keyword>
<organism evidence="1 2">
    <name type="scientific">Candidatus Electrothrix aarhusensis</name>
    <dbReference type="NCBI Taxonomy" id="1859131"/>
    <lineage>
        <taxon>Bacteria</taxon>
        <taxon>Pseudomonadati</taxon>
        <taxon>Thermodesulfobacteriota</taxon>
        <taxon>Desulfobulbia</taxon>
        <taxon>Desulfobulbales</taxon>
        <taxon>Desulfobulbaceae</taxon>
        <taxon>Candidatus Electrothrix</taxon>
    </lineage>
</organism>
<evidence type="ECO:0000313" key="1">
    <source>
        <dbReference type="EMBL" id="RWX43715.1"/>
    </source>
</evidence>
<comment type="caution">
    <text evidence="1">The sequence shown here is derived from an EMBL/GenBank/DDBJ whole genome shotgun (WGS) entry which is preliminary data.</text>
</comment>
<accession>A0A444ISW7</accession>
<feature type="non-terminal residue" evidence="1">
    <location>
        <position position="1"/>
    </location>
</feature>
<sequence length="89" mass="9819">EEIIYAVVEASISPEMQDELEAGLDELTEQGWDDLVAAIQRILSGERDEAALSEPLDYEDAAVIHAILEALPGRGRGTARRALTCFRYD</sequence>